<evidence type="ECO:0000313" key="3">
    <source>
        <dbReference type="Proteomes" id="UP000031668"/>
    </source>
</evidence>
<reference evidence="2 3" key="1">
    <citation type="journal article" date="2014" name="Genome Biol. Evol.">
        <title>The genome of the myxosporean Thelohanellus kitauei shows adaptations to nutrient acquisition within its fish host.</title>
        <authorList>
            <person name="Yang Y."/>
            <person name="Xiong J."/>
            <person name="Zhou Z."/>
            <person name="Huo F."/>
            <person name="Miao W."/>
            <person name="Ran C."/>
            <person name="Liu Y."/>
            <person name="Zhang J."/>
            <person name="Feng J."/>
            <person name="Wang M."/>
            <person name="Wang M."/>
            <person name="Wang L."/>
            <person name="Yao B."/>
        </authorList>
    </citation>
    <scope>NUCLEOTIDE SEQUENCE [LARGE SCALE GENOMIC DNA]</scope>
    <source>
        <strain evidence="2">Wuqing</strain>
    </source>
</reference>
<dbReference type="SUPFAM" id="SSF53098">
    <property type="entry name" value="Ribonuclease H-like"/>
    <property type="match status" value="1"/>
</dbReference>
<proteinExistence type="predicted"/>
<feature type="domain" description="Integrase catalytic" evidence="1">
    <location>
        <begin position="140"/>
        <end position="225"/>
    </location>
</feature>
<dbReference type="EMBL" id="JWZT01003257">
    <property type="protein sequence ID" value="KII67258.1"/>
    <property type="molecule type" value="Genomic_DNA"/>
</dbReference>
<dbReference type="InterPro" id="IPR012337">
    <property type="entry name" value="RNaseH-like_sf"/>
</dbReference>
<evidence type="ECO:0000259" key="1">
    <source>
        <dbReference type="PROSITE" id="PS50994"/>
    </source>
</evidence>
<keyword evidence="3" id="KW-1185">Reference proteome</keyword>
<protein>
    <recommendedName>
        <fullName evidence="1">Integrase catalytic domain-containing protein</fullName>
    </recommendedName>
</protein>
<dbReference type="GO" id="GO:0003676">
    <property type="term" value="F:nucleic acid binding"/>
    <property type="evidence" value="ECO:0007669"/>
    <property type="project" value="InterPro"/>
</dbReference>
<dbReference type="OrthoDB" id="6773745at2759"/>
<dbReference type="InterPro" id="IPR052160">
    <property type="entry name" value="Gypsy_RT_Integrase-like"/>
</dbReference>
<dbReference type="PROSITE" id="PS50994">
    <property type="entry name" value="INTEGRASE"/>
    <property type="match status" value="1"/>
</dbReference>
<gene>
    <name evidence="2" type="ORF">RF11_11411</name>
</gene>
<organism evidence="2 3">
    <name type="scientific">Thelohanellus kitauei</name>
    <name type="common">Myxosporean</name>
    <dbReference type="NCBI Taxonomy" id="669202"/>
    <lineage>
        <taxon>Eukaryota</taxon>
        <taxon>Metazoa</taxon>
        <taxon>Cnidaria</taxon>
        <taxon>Myxozoa</taxon>
        <taxon>Myxosporea</taxon>
        <taxon>Bivalvulida</taxon>
        <taxon>Platysporina</taxon>
        <taxon>Myxobolidae</taxon>
        <taxon>Thelohanellus</taxon>
    </lineage>
</organism>
<dbReference type="Proteomes" id="UP000031668">
    <property type="component" value="Unassembled WGS sequence"/>
</dbReference>
<evidence type="ECO:0000313" key="2">
    <source>
        <dbReference type="EMBL" id="KII67258.1"/>
    </source>
</evidence>
<dbReference type="PANTHER" id="PTHR47266">
    <property type="entry name" value="ENDONUCLEASE-RELATED"/>
    <property type="match status" value="1"/>
</dbReference>
<accession>A0A0C2JDK8</accession>
<dbReference type="AlphaFoldDB" id="A0A0C2JDK8"/>
<dbReference type="Gene3D" id="3.30.420.10">
    <property type="entry name" value="Ribonuclease H-like superfamily/Ribonuclease H"/>
    <property type="match status" value="1"/>
</dbReference>
<sequence length="225" mass="26822">MDFGGQLGRYMNFEPEYKFTIDLPESHLYLFESQKRYPVIRKFLENLKSNFADDYMYDKNYVVLKRIRKSLIIRNDTLYSAYYCRPGSRLRYVVPNCFKKKIMSECHDNMGLYWHYMRHDIKNWCDSCEECCKRNNPHKYTHQPMIGNSSTFTWKRVGMDITGPLPLSIAGFCYIFESQNIFSKFLVTSPLENITANNNKVFLDEFAFKFRMPISVHTDIGNQFQ</sequence>
<dbReference type="InterPro" id="IPR036397">
    <property type="entry name" value="RNaseH_sf"/>
</dbReference>
<comment type="caution">
    <text evidence="2">The sequence shown here is derived from an EMBL/GenBank/DDBJ whole genome shotgun (WGS) entry which is preliminary data.</text>
</comment>
<dbReference type="InterPro" id="IPR001584">
    <property type="entry name" value="Integrase_cat-core"/>
</dbReference>
<name>A0A0C2JDK8_THEKT</name>
<dbReference type="GO" id="GO:0015074">
    <property type="term" value="P:DNA integration"/>
    <property type="evidence" value="ECO:0007669"/>
    <property type="project" value="InterPro"/>
</dbReference>